<dbReference type="GO" id="GO:0008270">
    <property type="term" value="F:zinc ion binding"/>
    <property type="evidence" value="ECO:0007669"/>
    <property type="project" value="InterPro"/>
</dbReference>
<keyword evidence="4" id="KW-1185">Reference proteome</keyword>
<dbReference type="Gene3D" id="3.40.630.10">
    <property type="entry name" value="Zn peptidases"/>
    <property type="match status" value="1"/>
</dbReference>
<dbReference type="InterPro" id="IPR000834">
    <property type="entry name" value="Peptidase_M14"/>
</dbReference>
<accession>A0A345UHC9</accession>
<dbReference type="Pfam" id="PF00246">
    <property type="entry name" value="Peptidase_M14"/>
    <property type="match status" value="1"/>
</dbReference>
<evidence type="ECO:0000313" key="3">
    <source>
        <dbReference type="EMBL" id="AXI99880.1"/>
    </source>
</evidence>
<dbReference type="SUPFAM" id="SSF53187">
    <property type="entry name" value="Zn-dependent exopeptidases"/>
    <property type="match status" value="1"/>
</dbReference>
<dbReference type="SUPFAM" id="SSF52317">
    <property type="entry name" value="Class I glutamine amidotransferase-like"/>
    <property type="match status" value="1"/>
</dbReference>
<dbReference type="Proteomes" id="UP000254808">
    <property type="component" value="Chromosome"/>
</dbReference>
<dbReference type="GO" id="GO:0004181">
    <property type="term" value="F:metallocarboxypeptidase activity"/>
    <property type="evidence" value="ECO:0007669"/>
    <property type="project" value="InterPro"/>
</dbReference>
<evidence type="ECO:0000256" key="1">
    <source>
        <dbReference type="PROSITE-ProRule" id="PRU01379"/>
    </source>
</evidence>
<dbReference type="KEGG" id="cprv:CYPRO_0596"/>
<gene>
    <name evidence="3" type="ORF">CYPRO_0596</name>
</gene>
<comment type="similarity">
    <text evidence="1">Belongs to the peptidase M14 family.</text>
</comment>
<evidence type="ECO:0000259" key="2">
    <source>
        <dbReference type="PROSITE" id="PS52035"/>
    </source>
</evidence>
<feature type="domain" description="Peptidase M14" evidence="2">
    <location>
        <begin position="74"/>
        <end position="375"/>
    </location>
</feature>
<proteinExistence type="inferred from homology"/>
<dbReference type="RefSeq" id="WP_114983210.1">
    <property type="nucleotide sequence ID" value="NZ_CP027806.1"/>
</dbReference>
<reference evidence="3 4" key="1">
    <citation type="submission" date="2018-03" db="EMBL/GenBank/DDBJ databases">
        <title>Phenotypic and genomic properties of Cyclonatronum proteinivorum gen. nov., sp. nov., a haloalkaliphilic bacteroidete from soda lakes possessing Na+-translocating rhodopsin.</title>
        <authorList>
            <person name="Toshchakov S.V."/>
            <person name="Korzhenkov A."/>
            <person name="Samarov N.I."/>
            <person name="Kublanov I.V."/>
            <person name="Muntyan M.S."/>
            <person name="Sorokin D.Y."/>
        </authorList>
    </citation>
    <scope>NUCLEOTIDE SEQUENCE [LARGE SCALE GENOMIC DNA]</scope>
    <source>
        <strain evidence="3 4">Omega</strain>
    </source>
</reference>
<dbReference type="OrthoDB" id="9758209at2"/>
<dbReference type="InterPro" id="IPR029062">
    <property type="entry name" value="Class_I_gatase-like"/>
</dbReference>
<sequence length="888" mass="100952">MSPHLRLYPALVPLFFLLFVCLPDVARAQSGVQTFAREFAEHSESPLSFFLPDDVTYKSDIPTPHEVLGFNIGEWHLRHDLMVRYMEALAQASDRITIDFYGRSHELRPLVLLTITHPDNHGRIEEIRQQHIQLADPDVSENLDISAMPAVVWLGYSVHGNEHSGVNAAVLAAYYYAAAQGQAVESLLRESVILLDPSFNPDGQDRFVSWVNSHRNLNRLTADPVNREFNEPWPRSRTNHYWFDLNRDWMPLQHPESRYRLEQFHHWKPNVLTDHHEMGTNATYFFQPGVPSRNNPLTPERNYELTFKLAEFHAEYLDQIAQLYYTRETFDDFYVGKGSTYPDFFGTIGILFEQASSRGHIQESQHGLLSFPETILNQFLTSLSTVAGTHALREEFHAFKRDHYKTALEEAARDEVKAWVFGAPHDPARIYHLQDILLRHQLDFYTLDRDVTASGETFRAGRDFIIPTAQPNYRMVRSLFETRTSFTDSLFYDVSTWSLPHAFDLHHATLNNRAFNRNLLGEQVRADNIRFPEGRLHGGQARVAYIMEWDGYYAPRAINDLLRRGVRAKVANREFTLPTDAGDRVFMRGSVMIPVGIQDACSPDELYAMVQEAARSSAVDFFAVNTGLARTGIDLGSPSFSSLRTPEVLLVIGDGVNVSEAGETWFQLDQRYNVPVTMVETDRFARLDLSRYNTIVLPNGNYNRISASGRENLRRWTESGGVLIAYKNAVNWLVQHELATASFERVSEADQHDVMLPYQDASQLRGAQVIGGSIFSARADLTHPLLYGYRNPELSVFRNSTLFLAAPENPHAAPLRYTPNPLVSGYISPQNLEVLPGTASLMVSGRGQGRVILFADNPNFRAFWFGTNKLFANSLFFGHTISGLTVER</sequence>
<keyword evidence="3" id="KW-0645">Protease</keyword>
<dbReference type="GO" id="GO:0006508">
    <property type="term" value="P:proteolysis"/>
    <property type="evidence" value="ECO:0007669"/>
    <property type="project" value="InterPro"/>
</dbReference>
<name>A0A345UHC9_9BACT</name>
<dbReference type="CDD" id="cd03143">
    <property type="entry name" value="A4_beta-galactosidase_middle_domain"/>
    <property type="match status" value="1"/>
</dbReference>
<keyword evidence="3" id="KW-0121">Carboxypeptidase</keyword>
<dbReference type="AlphaFoldDB" id="A0A345UHC9"/>
<comment type="caution">
    <text evidence="1">Lacks conserved residue(s) required for the propagation of feature annotation.</text>
</comment>
<dbReference type="EMBL" id="CP027806">
    <property type="protein sequence ID" value="AXI99880.1"/>
    <property type="molecule type" value="Genomic_DNA"/>
</dbReference>
<keyword evidence="3" id="KW-0378">Hydrolase</keyword>
<evidence type="ECO:0000313" key="4">
    <source>
        <dbReference type="Proteomes" id="UP000254808"/>
    </source>
</evidence>
<organism evidence="3 4">
    <name type="scientific">Cyclonatronum proteinivorum</name>
    <dbReference type="NCBI Taxonomy" id="1457365"/>
    <lineage>
        <taxon>Bacteria</taxon>
        <taxon>Pseudomonadati</taxon>
        <taxon>Balneolota</taxon>
        <taxon>Balneolia</taxon>
        <taxon>Balneolales</taxon>
        <taxon>Cyclonatronaceae</taxon>
        <taxon>Cyclonatronum</taxon>
    </lineage>
</organism>
<dbReference type="PROSITE" id="PS52035">
    <property type="entry name" value="PEPTIDASE_M14"/>
    <property type="match status" value="1"/>
</dbReference>
<protein>
    <submittedName>
        <fullName evidence="3">Zinc carboxypeptidase</fullName>
    </submittedName>
</protein>
<dbReference type="Gene3D" id="3.40.50.880">
    <property type="match status" value="1"/>
</dbReference>